<sequence>MIHGNLTPAERDSAFNDFLHAKTKTLVSTNVFARGMDIPQVNLIVNFDIPNFSSAEDQQTYIHRIGRSGRFNRSGFVIDFVSDEEDLKVLGNIQSGMGSISKKFTLESLHQAFIEDEVTTLL</sequence>
<dbReference type="CDD" id="cd18787">
    <property type="entry name" value="SF2_C_DEAD"/>
    <property type="match status" value="1"/>
</dbReference>
<organism evidence="2 3">
    <name type="scientific">Vittaforma corneae (strain ATCC 50505)</name>
    <name type="common">Microsporidian parasite</name>
    <name type="synonym">Nosema corneum</name>
    <dbReference type="NCBI Taxonomy" id="993615"/>
    <lineage>
        <taxon>Eukaryota</taxon>
        <taxon>Fungi</taxon>
        <taxon>Fungi incertae sedis</taxon>
        <taxon>Microsporidia</taxon>
        <taxon>Nosematidae</taxon>
        <taxon>Vittaforma</taxon>
    </lineage>
</organism>
<dbReference type="Proteomes" id="UP000011082">
    <property type="component" value="Unassembled WGS sequence"/>
</dbReference>
<evidence type="ECO:0000313" key="2">
    <source>
        <dbReference type="EMBL" id="ELA42344.1"/>
    </source>
</evidence>
<dbReference type="Pfam" id="PF00271">
    <property type="entry name" value="Helicase_C"/>
    <property type="match status" value="1"/>
</dbReference>
<evidence type="ECO:0000313" key="3">
    <source>
        <dbReference type="Proteomes" id="UP000011082"/>
    </source>
</evidence>
<dbReference type="RefSeq" id="XP_007603895.1">
    <property type="nucleotide sequence ID" value="XM_007603833.1"/>
</dbReference>
<proteinExistence type="predicted"/>
<dbReference type="InterPro" id="IPR001650">
    <property type="entry name" value="Helicase_C-like"/>
</dbReference>
<dbReference type="InParanoid" id="L2GNZ1"/>
<protein>
    <recommendedName>
        <fullName evidence="1">Helicase C-terminal domain-containing protein</fullName>
    </recommendedName>
</protein>
<dbReference type="PROSITE" id="PS51194">
    <property type="entry name" value="HELICASE_CTER"/>
    <property type="match status" value="1"/>
</dbReference>
<dbReference type="EMBL" id="JH370132">
    <property type="protein sequence ID" value="ELA42344.1"/>
    <property type="molecule type" value="Genomic_DNA"/>
</dbReference>
<dbReference type="OrthoDB" id="10261904at2759"/>
<reference evidence="3" key="1">
    <citation type="submission" date="2011-05" db="EMBL/GenBank/DDBJ databases">
        <title>The genome sequence of Vittaforma corneae strain ATCC 50505.</title>
        <authorList>
            <consortium name="The Broad Institute Genome Sequencing Platform"/>
            <person name="Cuomo C."/>
            <person name="Didier E."/>
            <person name="Bowers L."/>
            <person name="Young S.K."/>
            <person name="Zeng Q."/>
            <person name="Gargeya S."/>
            <person name="Fitzgerald M."/>
            <person name="Haas B."/>
            <person name="Abouelleil A."/>
            <person name="Alvarado L."/>
            <person name="Arachchi H.M."/>
            <person name="Berlin A."/>
            <person name="Chapman S.B."/>
            <person name="Gearin G."/>
            <person name="Goldberg J."/>
            <person name="Griggs A."/>
            <person name="Gujja S."/>
            <person name="Hansen M."/>
            <person name="Heiman D."/>
            <person name="Howarth C."/>
            <person name="Larimer J."/>
            <person name="Lui A."/>
            <person name="MacDonald P.J.P."/>
            <person name="McCowen C."/>
            <person name="Montmayeur A."/>
            <person name="Murphy C."/>
            <person name="Neiman D."/>
            <person name="Pearson M."/>
            <person name="Priest M."/>
            <person name="Roberts A."/>
            <person name="Saif S."/>
            <person name="Shea T."/>
            <person name="Sisk P."/>
            <person name="Stolte C."/>
            <person name="Sykes S."/>
            <person name="Wortman J."/>
            <person name="Nusbaum C."/>
            <person name="Birren B."/>
        </authorList>
    </citation>
    <scope>NUCLEOTIDE SEQUENCE [LARGE SCALE GENOMIC DNA]</scope>
    <source>
        <strain evidence="3">ATCC 50505</strain>
    </source>
</reference>
<dbReference type="GeneID" id="19881160"/>
<dbReference type="Gene3D" id="3.40.50.300">
    <property type="entry name" value="P-loop containing nucleotide triphosphate hydrolases"/>
    <property type="match status" value="1"/>
</dbReference>
<evidence type="ECO:0000259" key="1">
    <source>
        <dbReference type="PROSITE" id="PS51194"/>
    </source>
</evidence>
<dbReference type="STRING" id="993615.L2GNZ1"/>
<accession>L2GNZ1</accession>
<name>L2GNZ1_VITCO</name>
<dbReference type="SUPFAM" id="SSF52540">
    <property type="entry name" value="P-loop containing nucleoside triphosphate hydrolases"/>
    <property type="match status" value="1"/>
</dbReference>
<dbReference type="InterPro" id="IPR027417">
    <property type="entry name" value="P-loop_NTPase"/>
</dbReference>
<dbReference type="VEuPathDB" id="MicrosporidiaDB:VICG_00442"/>
<feature type="domain" description="Helicase C-terminal" evidence="1">
    <location>
        <begin position="1"/>
        <end position="117"/>
    </location>
</feature>
<gene>
    <name evidence="2" type="ORF">VICG_00442</name>
</gene>
<dbReference type="AlphaFoldDB" id="L2GNZ1"/>
<dbReference type="PANTHER" id="PTHR47958">
    <property type="entry name" value="ATP-DEPENDENT RNA HELICASE DBP3"/>
    <property type="match status" value="1"/>
</dbReference>
<dbReference type="HOGENOM" id="CLU_2028507_0_0_1"/>
<dbReference type="SMART" id="SM00490">
    <property type="entry name" value="HELICc"/>
    <property type="match status" value="1"/>
</dbReference>
<keyword evidence="3" id="KW-1185">Reference proteome</keyword>